<reference evidence="3 4" key="1">
    <citation type="submission" date="2024-08" db="EMBL/GenBank/DDBJ databases">
        <authorList>
            <person name="Cucini C."/>
            <person name="Frati F."/>
        </authorList>
    </citation>
    <scope>NUCLEOTIDE SEQUENCE [LARGE SCALE GENOMIC DNA]</scope>
</reference>
<accession>A0ABP1R1B3</accession>
<dbReference type="Proteomes" id="UP001642540">
    <property type="component" value="Unassembled WGS sequence"/>
</dbReference>
<gene>
    <name evidence="3" type="ORF">ODALV1_LOCUS17659</name>
</gene>
<evidence type="ECO:0000256" key="1">
    <source>
        <dbReference type="SAM" id="MobiDB-lite"/>
    </source>
</evidence>
<dbReference type="EMBL" id="CAXLJM020000054">
    <property type="protein sequence ID" value="CAL8117367.1"/>
    <property type="molecule type" value="Genomic_DNA"/>
</dbReference>
<keyword evidence="2" id="KW-0732">Signal</keyword>
<evidence type="ECO:0000313" key="4">
    <source>
        <dbReference type="Proteomes" id="UP001642540"/>
    </source>
</evidence>
<proteinExistence type="predicted"/>
<evidence type="ECO:0000313" key="3">
    <source>
        <dbReference type="EMBL" id="CAL8117367.1"/>
    </source>
</evidence>
<feature type="region of interest" description="Disordered" evidence="1">
    <location>
        <begin position="324"/>
        <end position="362"/>
    </location>
</feature>
<keyword evidence="4" id="KW-1185">Reference proteome</keyword>
<feature type="compositionally biased region" description="Basic residues" evidence="1">
    <location>
        <begin position="334"/>
        <end position="346"/>
    </location>
</feature>
<organism evidence="3 4">
    <name type="scientific">Orchesella dallaii</name>
    <dbReference type="NCBI Taxonomy" id="48710"/>
    <lineage>
        <taxon>Eukaryota</taxon>
        <taxon>Metazoa</taxon>
        <taxon>Ecdysozoa</taxon>
        <taxon>Arthropoda</taxon>
        <taxon>Hexapoda</taxon>
        <taxon>Collembola</taxon>
        <taxon>Entomobryomorpha</taxon>
        <taxon>Entomobryoidea</taxon>
        <taxon>Orchesellidae</taxon>
        <taxon>Orchesellinae</taxon>
        <taxon>Orchesella</taxon>
    </lineage>
</organism>
<protein>
    <submittedName>
        <fullName evidence="3">Uncharacterized protein</fullName>
    </submittedName>
</protein>
<feature type="chain" id="PRO_5046534149" evidence="2">
    <location>
        <begin position="31"/>
        <end position="362"/>
    </location>
</feature>
<sequence>MASKHLITLCLHGFLPQLLVIMVTITISNCEEATTIPSTSPFALLSSSSTSGTLSRSQRSDENETQFSRLDQEKYYTMHQEHVTLEIRADDRIKWGNGTPTLFTVFRESMAHQKTSGERIFTLEAVATHSLICMNGKGRLYTINRRRFHKLKMRKNQRSLQKIRHIEKKKRIGWGGRRWMVGNGDENDIETAFPPADCVFKLHEFTPSESYERAVGIYSFKHSNSTHGRFLSLNPKTKVARTFRKPFMNLANHHNLKIRQVPVEDLEVMVRMTRFGRGEPYNDVVRECVIQLLINCKKKRWRRQAKREGGDHLPKIIERCKKRAVEGKVTPPKCSKKKRVRRRRNRKEAGENGRNGKGIEKI</sequence>
<comment type="caution">
    <text evidence="3">The sequence shown here is derived from an EMBL/GenBank/DDBJ whole genome shotgun (WGS) entry which is preliminary data.</text>
</comment>
<feature type="signal peptide" evidence="2">
    <location>
        <begin position="1"/>
        <end position="30"/>
    </location>
</feature>
<evidence type="ECO:0000256" key="2">
    <source>
        <dbReference type="SAM" id="SignalP"/>
    </source>
</evidence>
<name>A0ABP1R1B3_9HEXA</name>